<dbReference type="Pfam" id="PF13365">
    <property type="entry name" value="Trypsin_2"/>
    <property type="match status" value="1"/>
</dbReference>
<evidence type="ECO:0000313" key="1">
    <source>
        <dbReference type="EMBL" id="API52020.1"/>
    </source>
</evidence>
<dbReference type="SUPFAM" id="SSF50494">
    <property type="entry name" value="Trypsin-like serine proteases"/>
    <property type="match status" value="1"/>
</dbReference>
<organism evidence="1 2">
    <name type="scientific">Rhizobium leguminosarum</name>
    <dbReference type="NCBI Taxonomy" id="384"/>
    <lineage>
        <taxon>Bacteria</taxon>
        <taxon>Pseudomonadati</taxon>
        <taxon>Pseudomonadota</taxon>
        <taxon>Alphaproteobacteria</taxon>
        <taxon>Hyphomicrobiales</taxon>
        <taxon>Rhizobiaceae</taxon>
        <taxon>Rhizobium/Agrobacterium group</taxon>
        <taxon>Rhizobium</taxon>
    </lineage>
</organism>
<sequence length="259" mass="27713">MLAYLSRGVALAITTESYRSLFLQMSAKGIDLASGSGFICFGPTGPLLITNRHNVTGRDQRTGDNLSRYSEVPDAISIRHNRSGRPGQVVVKDEALFDDQGEPRWVEHPELKAKADFVALPLTNVADVDFYTYDPSEPGGQGMTIGPTSVVSVLGFPFGISGGSSLPVWATGFVASEPDADFDDLPTFLIDCRTRKGLSGSPVIAYRYGSADYEGGGIIAFDKPVTRFLGIYAGRVNPDADLGIVWKATAIADLVNSIT</sequence>
<dbReference type="AlphaFoldDB" id="A0A1L3Z8Z8"/>
<evidence type="ECO:0000313" key="2">
    <source>
        <dbReference type="Proteomes" id="UP000183050"/>
    </source>
</evidence>
<dbReference type="Proteomes" id="UP000183050">
    <property type="component" value="Chromosome"/>
</dbReference>
<evidence type="ECO:0008006" key="3">
    <source>
        <dbReference type="Google" id="ProtNLM"/>
    </source>
</evidence>
<dbReference type="EMBL" id="CP018228">
    <property type="protein sequence ID" value="API52020.1"/>
    <property type="molecule type" value="Genomic_DNA"/>
</dbReference>
<protein>
    <recommendedName>
        <fullName evidence="3">Serine protease</fullName>
    </recommendedName>
</protein>
<gene>
    <name evidence="1" type="ORF">BMW22_10610</name>
</gene>
<proteinExistence type="predicted"/>
<accession>A0A1L3Z8Z8</accession>
<dbReference type="InterPro" id="IPR009003">
    <property type="entry name" value="Peptidase_S1_PA"/>
</dbReference>
<name>A0A1L3Z8Z8_RHILE</name>
<reference evidence="1 2" key="1">
    <citation type="submission" date="2016-11" db="EMBL/GenBank/DDBJ databases">
        <title>Rhizobium leguminosarum bv. viciae strain Vaf12 isolated from Vavilovia formosa root nodules from Russia, Dagestan.</title>
        <authorList>
            <person name="Kimeklis A."/>
        </authorList>
    </citation>
    <scope>NUCLEOTIDE SEQUENCE [LARGE SCALE GENOMIC DNA]</scope>
    <source>
        <strain evidence="1 2">Vaf-108</strain>
    </source>
</reference>